<keyword evidence="5" id="KW-1185">Reference proteome</keyword>
<reference evidence="4 5" key="1">
    <citation type="submission" date="2023-07" db="EMBL/GenBank/DDBJ databases">
        <title>Genomic Encyclopedia of Type Strains, Phase IV (KMG-IV): sequencing the most valuable type-strain genomes for metagenomic binning, comparative biology and taxonomic classification.</title>
        <authorList>
            <person name="Goeker M."/>
        </authorList>
    </citation>
    <scope>NUCLEOTIDE SEQUENCE [LARGE SCALE GENOMIC DNA]</scope>
    <source>
        <strain evidence="4 5">DSM 23494</strain>
    </source>
</reference>
<dbReference type="CDD" id="cd10917">
    <property type="entry name" value="CE4_NodB_like_6s_7s"/>
    <property type="match status" value="1"/>
</dbReference>
<evidence type="ECO:0000313" key="5">
    <source>
        <dbReference type="Proteomes" id="UP001238088"/>
    </source>
</evidence>
<evidence type="ECO:0000256" key="1">
    <source>
        <dbReference type="SAM" id="Coils"/>
    </source>
</evidence>
<dbReference type="PANTHER" id="PTHR10587">
    <property type="entry name" value="GLYCOSYL TRANSFERASE-RELATED"/>
    <property type="match status" value="1"/>
</dbReference>
<sequence>MIKSYGIILLSVFLLLGCNSTSTKEKTDASPVISTPKEEKPEEVEDDSSDAEKKEMEDVINERVEPQYEVNEATWKLEPLGEANEKIVLLTIDDAPDQHAIEMAQTLNNLAVKAIFFVNGHFLDSKKGEDALKKIHEMGFAIGNHTYHHENLKEISVEEQKEEINRLNDRIEEIIGERPKFFRAPFGANTDESLQIVKDAGMTAMNWTYGYDWEKEYQTKDALANIMIESPFLSNGSILLMHDRTWTNEALETIVNGLIEKGYEIADPALIKTP</sequence>
<feature type="domain" description="NodB homology" evidence="3">
    <location>
        <begin position="86"/>
        <end position="266"/>
    </location>
</feature>
<comment type="caution">
    <text evidence="4">The sequence shown here is derived from an EMBL/GenBank/DDBJ whole genome shotgun (WGS) entry which is preliminary data.</text>
</comment>
<name>A0ABU0AMF1_9BACI</name>
<dbReference type="InterPro" id="IPR050248">
    <property type="entry name" value="Polysacc_deacetylase_ArnD"/>
</dbReference>
<gene>
    <name evidence="4" type="ORF">J2S17_004330</name>
</gene>
<dbReference type="SUPFAM" id="SSF88713">
    <property type="entry name" value="Glycoside hydrolase/deacetylase"/>
    <property type="match status" value="1"/>
</dbReference>
<dbReference type="Gene3D" id="3.20.20.370">
    <property type="entry name" value="Glycoside hydrolase/deacetylase"/>
    <property type="match status" value="1"/>
</dbReference>
<dbReference type="Pfam" id="PF01522">
    <property type="entry name" value="Polysacc_deac_1"/>
    <property type="match status" value="1"/>
</dbReference>
<protein>
    <submittedName>
        <fullName evidence="4">Peptidoglycan/xylan/chitin deacetylase (PgdA/CDA1 family)</fullName>
    </submittedName>
</protein>
<evidence type="ECO:0000256" key="2">
    <source>
        <dbReference type="SAM" id="MobiDB-lite"/>
    </source>
</evidence>
<dbReference type="PROSITE" id="PS51257">
    <property type="entry name" value="PROKAR_LIPOPROTEIN"/>
    <property type="match status" value="1"/>
</dbReference>
<dbReference type="EMBL" id="JAUSUB010000023">
    <property type="protein sequence ID" value="MDQ0272438.1"/>
    <property type="molecule type" value="Genomic_DNA"/>
</dbReference>
<dbReference type="PROSITE" id="PS51677">
    <property type="entry name" value="NODB"/>
    <property type="match status" value="1"/>
</dbReference>
<organism evidence="4 5">
    <name type="scientific">Cytobacillus purgationiresistens</name>
    <dbReference type="NCBI Taxonomy" id="863449"/>
    <lineage>
        <taxon>Bacteria</taxon>
        <taxon>Bacillati</taxon>
        <taxon>Bacillota</taxon>
        <taxon>Bacilli</taxon>
        <taxon>Bacillales</taxon>
        <taxon>Bacillaceae</taxon>
        <taxon>Cytobacillus</taxon>
    </lineage>
</organism>
<evidence type="ECO:0000259" key="3">
    <source>
        <dbReference type="PROSITE" id="PS51677"/>
    </source>
</evidence>
<proteinExistence type="predicted"/>
<feature type="region of interest" description="Disordered" evidence="2">
    <location>
        <begin position="22"/>
        <end position="56"/>
    </location>
</feature>
<feature type="coiled-coil region" evidence="1">
    <location>
        <begin position="150"/>
        <end position="177"/>
    </location>
</feature>
<accession>A0ABU0AMF1</accession>
<dbReference type="InterPro" id="IPR011330">
    <property type="entry name" value="Glyco_hydro/deAcase_b/a-brl"/>
</dbReference>
<evidence type="ECO:0000313" key="4">
    <source>
        <dbReference type="EMBL" id="MDQ0272438.1"/>
    </source>
</evidence>
<dbReference type="InterPro" id="IPR002509">
    <property type="entry name" value="NODB_dom"/>
</dbReference>
<dbReference type="RefSeq" id="WP_307477767.1">
    <property type="nucleotide sequence ID" value="NZ_JAUSUB010000023.1"/>
</dbReference>
<dbReference type="Proteomes" id="UP001238088">
    <property type="component" value="Unassembled WGS sequence"/>
</dbReference>
<keyword evidence="1" id="KW-0175">Coiled coil</keyword>